<accession>A0ABU6QIS8</accession>
<proteinExistence type="predicted"/>
<sequence length="78" mass="8703">MPWSRRGPTRIEVGRDAGRYQFMRDARVRRSAALILLADRTVQITSGRMNKPTRDSGLVAARPVDFDDEVGCKILGTA</sequence>
<dbReference type="EMBL" id="JASCZI010000391">
    <property type="protein sequence ID" value="MED6111525.1"/>
    <property type="molecule type" value="Genomic_DNA"/>
</dbReference>
<organism evidence="1 2">
    <name type="scientific">Stylosanthes scabra</name>
    <dbReference type="NCBI Taxonomy" id="79078"/>
    <lineage>
        <taxon>Eukaryota</taxon>
        <taxon>Viridiplantae</taxon>
        <taxon>Streptophyta</taxon>
        <taxon>Embryophyta</taxon>
        <taxon>Tracheophyta</taxon>
        <taxon>Spermatophyta</taxon>
        <taxon>Magnoliopsida</taxon>
        <taxon>eudicotyledons</taxon>
        <taxon>Gunneridae</taxon>
        <taxon>Pentapetalae</taxon>
        <taxon>rosids</taxon>
        <taxon>fabids</taxon>
        <taxon>Fabales</taxon>
        <taxon>Fabaceae</taxon>
        <taxon>Papilionoideae</taxon>
        <taxon>50 kb inversion clade</taxon>
        <taxon>dalbergioids sensu lato</taxon>
        <taxon>Dalbergieae</taxon>
        <taxon>Pterocarpus clade</taxon>
        <taxon>Stylosanthes</taxon>
    </lineage>
</organism>
<gene>
    <name evidence="1" type="ORF">PIB30_053088</name>
</gene>
<dbReference type="Proteomes" id="UP001341840">
    <property type="component" value="Unassembled WGS sequence"/>
</dbReference>
<name>A0ABU6QIS8_9FABA</name>
<comment type="caution">
    <text evidence="1">The sequence shown here is derived from an EMBL/GenBank/DDBJ whole genome shotgun (WGS) entry which is preliminary data.</text>
</comment>
<protein>
    <submittedName>
        <fullName evidence="1">Uncharacterized protein</fullName>
    </submittedName>
</protein>
<keyword evidence="2" id="KW-1185">Reference proteome</keyword>
<reference evidence="1 2" key="1">
    <citation type="journal article" date="2023" name="Plants (Basel)">
        <title>Bridging the Gap: Combining Genomics and Transcriptomics Approaches to Understand Stylosanthes scabra, an Orphan Legume from the Brazilian Caatinga.</title>
        <authorList>
            <person name="Ferreira-Neto J.R.C."/>
            <person name="da Silva M.D."/>
            <person name="Binneck E."/>
            <person name="de Melo N.F."/>
            <person name="da Silva R.H."/>
            <person name="de Melo A.L.T.M."/>
            <person name="Pandolfi V."/>
            <person name="Bustamante F.O."/>
            <person name="Brasileiro-Vidal A.C."/>
            <person name="Benko-Iseppon A.M."/>
        </authorList>
    </citation>
    <scope>NUCLEOTIDE SEQUENCE [LARGE SCALE GENOMIC DNA]</scope>
    <source>
        <tissue evidence="1">Leaves</tissue>
    </source>
</reference>
<evidence type="ECO:0000313" key="1">
    <source>
        <dbReference type="EMBL" id="MED6111525.1"/>
    </source>
</evidence>
<evidence type="ECO:0000313" key="2">
    <source>
        <dbReference type="Proteomes" id="UP001341840"/>
    </source>
</evidence>